<dbReference type="OMA" id="TLHANED"/>
<reference evidence="2 3" key="1">
    <citation type="journal article" date="2009" name="Science">
        <title>Green evolution and dynamic adaptations revealed by genomes of the marine picoeukaryotes Micromonas.</title>
        <authorList>
            <person name="Worden A.Z."/>
            <person name="Lee J.H."/>
            <person name="Mock T."/>
            <person name="Rouze P."/>
            <person name="Simmons M.P."/>
            <person name="Aerts A.L."/>
            <person name="Allen A.E."/>
            <person name="Cuvelier M.L."/>
            <person name="Derelle E."/>
            <person name="Everett M.V."/>
            <person name="Foulon E."/>
            <person name="Grimwood J."/>
            <person name="Gundlach H."/>
            <person name="Henrissat B."/>
            <person name="Napoli C."/>
            <person name="McDonald S.M."/>
            <person name="Parker M.S."/>
            <person name="Rombauts S."/>
            <person name="Salamov A."/>
            <person name="Von Dassow P."/>
            <person name="Badger J.H."/>
            <person name="Coutinho P.M."/>
            <person name="Demir E."/>
            <person name="Dubchak I."/>
            <person name="Gentemann C."/>
            <person name="Eikrem W."/>
            <person name="Gready J.E."/>
            <person name="John U."/>
            <person name="Lanier W."/>
            <person name="Lindquist E.A."/>
            <person name="Lucas S."/>
            <person name="Mayer K.F."/>
            <person name="Moreau H."/>
            <person name="Not F."/>
            <person name="Otillar R."/>
            <person name="Panaud O."/>
            <person name="Pangilinan J."/>
            <person name="Paulsen I."/>
            <person name="Piegu B."/>
            <person name="Poliakov A."/>
            <person name="Robbens S."/>
            <person name="Schmutz J."/>
            <person name="Toulza E."/>
            <person name="Wyss T."/>
            <person name="Zelensky A."/>
            <person name="Zhou K."/>
            <person name="Armbrust E.V."/>
            <person name="Bhattacharya D."/>
            <person name="Goodenough U.W."/>
            <person name="Van de Peer Y."/>
            <person name="Grigoriev I.V."/>
        </authorList>
    </citation>
    <scope>NUCLEOTIDE SEQUENCE [LARGE SCALE GENOMIC DNA]</scope>
    <source>
        <strain evidence="3">RCC299 / NOUM17</strain>
    </source>
</reference>
<name>C1EE80_MICCC</name>
<feature type="compositionally biased region" description="Basic and acidic residues" evidence="1">
    <location>
        <begin position="21"/>
        <end position="39"/>
    </location>
</feature>
<dbReference type="InParanoid" id="C1EE80"/>
<protein>
    <submittedName>
        <fullName evidence="2">Uncharacterized protein</fullName>
    </submittedName>
</protein>
<dbReference type="Proteomes" id="UP000002009">
    <property type="component" value="Chromosome 11"/>
</dbReference>
<dbReference type="RefSeq" id="XP_002504928.1">
    <property type="nucleotide sequence ID" value="XM_002504882.1"/>
</dbReference>
<organism evidence="2 3">
    <name type="scientific">Micromonas commoda (strain RCC299 / NOUM17 / CCMP2709)</name>
    <name type="common">Picoplanktonic green alga</name>
    <dbReference type="NCBI Taxonomy" id="296587"/>
    <lineage>
        <taxon>Eukaryota</taxon>
        <taxon>Viridiplantae</taxon>
        <taxon>Chlorophyta</taxon>
        <taxon>Mamiellophyceae</taxon>
        <taxon>Mamiellales</taxon>
        <taxon>Mamiellaceae</taxon>
        <taxon>Micromonas</taxon>
    </lineage>
</organism>
<evidence type="ECO:0000256" key="1">
    <source>
        <dbReference type="SAM" id="MobiDB-lite"/>
    </source>
</evidence>
<gene>
    <name evidence="2" type="ORF">MICPUN_62530</name>
</gene>
<evidence type="ECO:0000313" key="3">
    <source>
        <dbReference type="Proteomes" id="UP000002009"/>
    </source>
</evidence>
<feature type="region of interest" description="Disordered" evidence="1">
    <location>
        <begin position="300"/>
        <end position="337"/>
    </location>
</feature>
<feature type="region of interest" description="Disordered" evidence="1">
    <location>
        <begin position="1"/>
        <end position="50"/>
    </location>
</feature>
<proteinExistence type="predicted"/>
<dbReference type="EMBL" id="CP001330">
    <property type="protein sequence ID" value="ACO66186.1"/>
    <property type="molecule type" value="Genomic_DNA"/>
</dbReference>
<evidence type="ECO:0000313" key="2">
    <source>
        <dbReference type="EMBL" id="ACO66186.1"/>
    </source>
</evidence>
<keyword evidence="3" id="KW-1185">Reference proteome</keyword>
<feature type="compositionally biased region" description="Polar residues" evidence="1">
    <location>
        <begin position="315"/>
        <end position="324"/>
    </location>
</feature>
<dbReference type="AlphaFoldDB" id="C1EE80"/>
<feature type="region of interest" description="Disordered" evidence="1">
    <location>
        <begin position="401"/>
        <end position="446"/>
    </location>
</feature>
<dbReference type="GeneID" id="8247656"/>
<sequence length="662" mass="69146">MTRGKSPRTHSMYGSAQVAGSRRERAQTSRSDPARDMARVTEAAMAQSPHQAVQNLIRATPAKSAKKKRQSVAFATAVDGASGTDDPFSTSPKAIASTSAAADIIAAQARRFAAERAAGLVEEPGDAISSAMWSSAKGATEAVAAAVANTSRENAAHLVSRAASAHAEHAADVAAAAAAHASAAAAAARDDPSPETEAEAQTAAAIAREAAEMATRAAAKATSAATRASADDVNRRIAAARDAMRGADGFDVAAETERLRRSQLAATQLAARDEGLLPPTPPPRTRHTIMSEVYQSAASGLGGGAGGGGGGAQLSRATEPSSPSVGRLPATPAHAYTRSPSRVDAVAVARERRVGSAAVKVKTPGKLGISGAAARVPARAMTREAAGAYDLAEARRKLSKLSKEAPSPAMRFKARPAPSYTKPRRPDSASAARVASLRENAPAVKKRDPLSFDSMADSALDRRHSRFEANMVERERRIMNQMIHYNDDKSEAGTPKKDVKMHPWVGKSPEKKASESPGAHAVGLLGVHMPRPTKKSIAIAEAARQRRIDREVAEAMAATEKQYGSPVERRGNPYLARSPGVALTKTAASAPGSARRLMADTSDARIRLEKSYAEGRLNAARALLAELETERKGTSAPDVADDDVWALDARSRGAVAALRGRL</sequence>
<feature type="compositionally biased region" description="Gly residues" evidence="1">
    <location>
        <begin position="300"/>
        <end position="312"/>
    </location>
</feature>
<accession>C1EE80</accession>
<dbReference type="KEGG" id="mis:MICPUN_62530"/>